<proteinExistence type="predicted"/>
<dbReference type="EMBL" id="DS547100">
    <property type="protein sequence ID" value="EDR09042.1"/>
    <property type="molecule type" value="Genomic_DNA"/>
</dbReference>
<accession>B0D895</accession>
<organism evidence="3">
    <name type="scientific">Laccaria bicolor (strain S238N-H82 / ATCC MYA-4686)</name>
    <name type="common">Bicoloured deceiver</name>
    <name type="synonym">Laccaria laccata var. bicolor</name>
    <dbReference type="NCBI Taxonomy" id="486041"/>
    <lineage>
        <taxon>Eukaryota</taxon>
        <taxon>Fungi</taxon>
        <taxon>Dikarya</taxon>
        <taxon>Basidiomycota</taxon>
        <taxon>Agaricomycotina</taxon>
        <taxon>Agaricomycetes</taxon>
        <taxon>Agaricomycetidae</taxon>
        <taxon>Agaricales</taxon>
        <taxon>Agaricineae</taxon>
        <taxon>Hydnangiaceae</taxon>
        <taxon>Laccaria</taxon>
    </lineage>
</organism>
<dbReference type="HOGENOM" id="CLU_2574260_0_0_1"/>
<sequence length="81" mass="8638">MANTSFSVGQSRARNVQSATRSSTKSTSASVSRNSAPMPTTLRIHQAQLFCYSSNSSSKPNNCFNVCNSCNGLNPMSNNIS</sequence>
<reference evidence="2 3" key="1">
    <citation type="journal article" date="2008" name="Nature">
        <title>The genome of Laccaria bicolor provides insights into mycorrhizal symbiosis.</title>
        <authorList>
            <person name="Martin F."/>
            <person name="Aerts A."/>
            <person name="Ahren D."/>
            <person name="Brun A."/>
            <person name="Danchin E.G.J."/>
            <person name="Duchaussoy F."/>
            <person name="Gibon J."/>
            <person name="Kohler A."/>
            <person name="Lindquist E."/>
            <person name="Pereda V."/>
            <person name="Salamov A."/>
            <person name="Shapiro H.J."/>
            <person name="Wuyts J."/>
            <person name="Blaudez D."/>
            <person name="Buee M."/>
            <person name="Brokstein P."/>
            <person name="Canbaeck B."/>
            <person name="Cohen D."/>
            <person name="Courty P.E."/>
            <person name="Coutinho P.M."/>
            <person name="Delaruelle C."/>
            <person name="Detter J.C."/>
            <person name="Deveau A."/>
            <person name="DiFazio S."/>
            <person name="Duplessis S."/>
            <person name="Fraissinet-Tachet L."/>
            <person name="Lucic E."/>
            <person name="Frey-Klett P."/>
            <person name="Fourrey C."/>
            <person name="Feussner I."/>
            <person name="Gay G."/>
            <person name="Grimwood J."/>
            <person name="Hoegger P.J."/>
            <person name="Jain P."/>
            <person name="Kilaru S."/>
            <person name="Labbe J."/>
            <person name="Lin Y.C."/>
            <person name="Legue V."/>
            <person name="Le Tacon F."/>
            <person name="Marmeisse R."/>
            <person name="Melayah D."/>
            <person name="Montanini B."/>
            <person name="Muratet M."/>
            <person name="Nehls U."/>
            <person name="Niculita-Hirzel H."/>
            <person name="Oudot-Le Secq M.P."/>
            <person name="Peter M."/>
            <person name="Quesneville H."/>
            <person name="Rajashekar B."/>
            <person name="Reich M."/>
            <person name="Rouhier N."/>
            <person name="Schmutz J."/>
            <person name="Yin T."/>
            <person name="Chalot M."/>
            <person name="Henrissat B."/>
            <person name="Kuees U."/>
            <person name="Lucas S."/>
            <person name="Van de Peer Y."/>
            <person name="Podila G.K."/>
            <person name="Polle A."/>
            <person name="Pukkila P.J."/>
            <person name="Richardson P.M."/>
            <person name="Rouze P."/>
            <person name="Sanders I.R."/>
            <person name="Stajich J.E."/>
            <person name="Tunlid A."/>
            <person name="Tuskan G."/>
            <person name="Grigoriev I.V."/>
        </authorList>
    </citation>
    <scope>NUCLEOTIDE SEQUENCE [LARGE SCALE GENOMIC DNA]</scope>
    <source>
        <strain evidence="3">S238N-H82 / ATCC MYA-4686</strain>
    </source>
</reference>
<dbReference type="GeneID" id="6076125"/>
<protein>
    <submittedName>
        <fullName evidence="2">Predicted protein</fullName>
    </submittedName>
</protein>
<name>B0D895_LACBS</name>
<dbReference type="Proteomes" id="UP000001194">
    <property type="component" value="Unassembled WGS sequence"/>
</dbReference>
<evidence type="ECO:0000313" key="2">
    <source>
        <dbReference type="EMBL" id="EDR09042.1"/>
    </source>
</evidence>
<feature type="compositionally biased region" description="Polar residues" evidence="1">
    <location>
        <begin position="1"/>
        <end position="17"/>
    </location>
</feature>
<dbReference type="RefSeq" id="XP_001880355.1">
    <property type="nucleotide sequence ID" value="XM_001880320.1"/>
</dbReference>
<dbReference type="KEGG" id="lbc:LACBIDRAFT_296220"/>
<dbReference type="AlphaFoldDB" id="B0D895"/>
<dbReference type="InParanoid" id="B0D895"/>
<keyword evidence="3" id="KW-1185">Reference proteome</keyword>
<feature type="region of interest" description="Disordered" evidence="1">
    <location>
        <begin position="1"/>
        <end position="38"/>
    </location>
</feature>
<evidence type="ECO:0000313" key="3">
    <source>
        <dbReference type="Proteomes" id="UP000001194"/>
    </source>
</evidence>
<gene>
    <name evidence="2" type="ORF">LACBIDRAFT_296220</name>
</gene>
<feature type="compositionally biased region" description="Low complexity" evidence="1">
    <location>
        <begin position="18"/>
        <end position="36"/>
    </location>
</feature>
<evidence type="ECO:0000256" key="1">
    <source>
        <dbReference type="SAM" id="MobiDB-lite"/>
    </source>
</evidence>